<protein>
    <submittedName>
        <fullName evidence="1">Uncharacterized protein</fullName>
    </submittedName>
</protein>
<accession>A0A1X7V2D7</accession>
<proteinExistence type="predicted"/>
<dbReference type="InParanoid" id="A0A1X7V2D7"/>
<name>A0A1X7V2D7_AMPQE</name>
<reference evidence="1" key="1">
    <citation type="submission" date="2017-05" db="UniProtKB">
        <authorList>
            <consortium name="EnsemblMetazoa"/>
        </authorList>
    </citation>
    <scope>IDENTIFICATION</scope>
</reference>
<sequence>MGIYAPHIAIIDLSTDVFWNGMAYVALSRVRTLNELHSLSIDPLSVKLSNLSNNEINRLRSKFRKDLPQIKKSNGKNKKIQVTSIIDDGEPCSAKVKYGNSKKDVSFTHEEPPKPDIHYELREGIVSNIPNFEELFNSITIYSYLLTPTFVGWARYGTQTLYGIPCDSNTPALYLKHLGTNHFQAVKSINVS</sequence>
<dbReference type="AlphaFoldDB" id="A0A1X7V2D7"/>
<organism evidence="1">
    <name type="scientific">Amphimedon queenslandica</name>
    <name type="common">Sponge</name>
    <dbReference type="NCBI Taxonomy" id="400682"/>
    <lineage>
        <taxon>Eukaryota</taxon>
        <taxon>Metazoa</taxon>
        <taxon>Porifera</taxon>
        <taxon>Demospongiae</taxon>
        <taxon>Heteroscleromorpha</taxon>
        <taxon>Haplosclerida</taxon>
        <taxon>Niphatidae</taxon>
        <taxon>Amphimedon</taxon>
    </lineage>
</organism>
<dbReference type="EnsemblMetazoa" id="Aqu2.1.34116_001">
    <property type="protein sequence ID" value="Aqu2.1.34116_001"/>
    <property type="gene ID" value="Aqu2.1.34116"/>
</dbReference>
<evidence type="ECO:0000313" key="1">
    <source>
        <dbReference type="EnsemblMetazoa" id="Aqu2.1.34116_001"/>
    </source>
</evidence>